<dbReference type="GO" id="GO:0005886">
    <property type="term" value="C:plasma membrane"/>
    <property type="evidence" value="ECO:0007669"/>
    <property type="project" value="TreeGrafter"/>
</dbReference>
<evidence type="ECO:0000256" key="2">
    <source>
        <dbReference type="ARBA" id="ARBA00022527"/>
    </source>
</evidence>
<dbReference type="Proteomes" id="UP000029121">
    <property type="component" value="Unassembled WGS sequence"/>
</dbReference>
<dbReference type="PROSITE" id="PS00108">
    <property type="entry name" value="PROTEIN_KINASE_ST"/>
    <property type="match status" value="1"/>
</dbReference>
<evidence type="ECO:0000256" key="11">
    <source>
        <dbReference type="ARBA" id="ARBA00023136"/>
    </source>
</evidence>
<evidence type="ECO:0000313" key="22">
    <source>
        <dbReference type="Proteomes" id="UP000029121"/>
    </source>
</evidence>
<dbReference type="PROSITE" id="PS50011">
    <property type="entry name" value="PROTEIN_KINASE_DOM"/>
    <property type="match status" value="1"/>
</dbReference>
<organism evidence="21 22">
    <name type="scientific">Capsella rubella</name>
    <dbReference type="NCBI Taxonomy" id="81985"/>
    <lineage>
        <taxon>Eukaryota</taxon>
        <taxon>Viridiplantae</taxon>
        <taxon>Streptophyta</taxon>
        <taxon>Embryophyta</taxon>
        <taxon>Tracheophyta</taxon>
        <taxon>Spermatophyta</taxon>
        <taxon>Magnoliopsida</taxon>
        <taxon>eudicotyledons</taxon>
        <taxon>Gunneridae</taxon>
        <taxon>Pentapetalae</taxon>
        <taxon>rosids</taxon>
        <taxon>malvids</taxon>
        <taxon>Brassicales</taxon>
        <taxon>Brassicaceae</taxon>
        <taxon>Camelineae</taxon>
        <taxon>Capsella</taxon>
    </lineage>
</organism>
<evidence type="ECO:0000256" key="16">
    <source>
        <dbReference type="PROSITE-ProRule" id="PRU10141"/>
    </source>
</evidence>
<evidence type="ECO:0000256" key="4">
    <source>
        <dbReference type="ARBA" id="ARBA00022692"/>
    </source>
</evidence>
<feature type="compositionally biased region" description="Pro residues" evidence="17">
    <location>
        <begin position="207"/>
        <end position="221"/>
    </location>
</feature>
<evidence type="ECO:0000256" key="5">
    <source>
        <dbReference type="ARBA" id="ARBA00022729"/>
    </source>
</evidence>
<dbReference type="Gene3D" id="3.30.200.20">
    <property type="entry name" value="Phosphorylase Kinase, domain 1"/>
    <property type="match status" value="1"/>
</dbReference>
<feature type="region of interest" description="Disordered" evidence="17">
    <location>
        <begin position="201"/>
        <end position="231"/>
    </location>
</feature>
<dbReference type="FunFam" id="3.30.200.20:FF:000142">
    <property type="entry name" value="Cysteine-rich receptor-like protein kinase 10"/>
    <property type="match status" value="1"/>
</dbReference>
<dbReference type="SUPFAM" id="SSF56112">
    <property type="entry name" value="Protein kinase-like (PK-like)"/>
    <property type="match status" value="1"/>
</dbReference>
<evidence type="ECO:0000259" key="19">
    <source>
        <dbReference type="PROSITE" id="PS50011"/>
    </source>
</evidence>
<sequence length="592" mass="66378">MFLPLFAFSVSVMFLKVIMQILCFFLAISFGYVSAEVCGDSLFFRPNGTYDTNRQVVLSTLASEVSSREGFYNISVGEGPERIYVIGMCVPEYYTGEIPGNETEFNRIWEDFMRRMIAAASSSTHGSPARMHYAASMTPLTGFLNMYALMQCIPGISSGDCEKCLLENVRTQQQCCSKNIGGSVRRPVCFSRSDTSPFYGAFDNITPSPPPQKLQSMPPPGDLSSSTDKDGKRISKRNKMLILVLVLTVVTVVLLALGFVFCKRRKSYKPMKLETDDDITNSQPLQYDLKTIETSTDNFSDNNKLGEGGFGVVYKGTFSNGTEIAVKRLSIYSRQGLQEFKNEVIVMAKLHHNNLVQLLGYCMEGEEKILVYEFLSNKSLDLFLFDTMKQLQLDWTKRYNIIEQIARGILYLHRDSRLKIIHRDLKASNILLDANMNPKIADFGLAKIFAMEQTRAETSKIAGTLGYMPPEYLSHGQFSMESDVYSFGVLVLEIISGKMSSSFYQIDDTDCNLGTYAWKLWGKGLALELVNPSLVENAQIEQVTRCIHVALLCVQADPSKRPKLFEIISMLTTSKISQSVPSEPGFCLHSRS</sequence>
<feature type="transmembrane region" description="Helical" evidence="18">
    <location>
        <begin position="240"/>
        <end position="262"/>
    </location>
</feature>
<feature type="domain" description="Protein kinase" evidence="19">
    <location>
        <begin position="299"/>
        <end position="586"/>
    </location>
</feature>
<dbReference type="InterPro" id="IPR000719">
    <property type="entry name" value="Prot_kinase_dom"/>
</dbReference>
<dbReference type="GO" id="GO:0042742">
    <property type="term" value="P:defense response to bacterium"/>
    <property type="evidence" value="ECO:0007669"/>
    <property type="project" value="TreeGrafter"/>
</dbReference>
<evidence type="ECO:0000256" key="10">
    <source>
        <dbReference type="ARBA" id="ARBA00022989"/>
    </source>
</evidence>
<keyword evidence="8" id="KW-0418">Kinase</keyword>
<keyword evidence="4 18" id="KW-0812">Transmembrane</keyword>
<evidence type="ECO:0000256" key="14">
    <source>
        <dbReference type="ARBA" id="ARBA00047558"/>
    </source>
</evidence>
<evidence type="ECO:0008006" key="23">
    <source>
        <dbReference type="Google" id="ProtNLM"/>
    </source>
</evidence>
<dbReference type="GO" id="GO:0004674">
    <property type="term" value="F:protein serine/threonine kinase activity"/>
    <property type="evidence" value="ECO:0007669"/>
    <property type="project" value="UniProtKB-KW"/>
</dbReference>
<protein>
    <recommendedName>
        <fullName evidence="23">Protein kinase domain-containing protein</fullName>
    </recommendedName>
</protein>
<reference evidence="22" key="1">
    <citation type="journal article" date="2013" name="Nat. Genet.">
        <title>The Capsella rubella genome and the genomic consequences of rapid mating system evolution.</title>
        <authorList>
            <person name="Slotte T."/>
            <person name="Hazzouri K.M."/>
            <person name="Agren J.A."/>
            <person name="Koenig D."/>
            <person name="Maumus F."/>
            <person name="Guo Y.L."/>
            <person name="Steige K."/>
            <person name="Platts A.E."/>
            <person name="Escobar J.S."/>
            <person name="Newman L.K."/>
            <person name="Wang W."/>
            <person name="Mandakova T."/>
            <person name="Vello E."/>
            <person name="Smith L.M."/>
            <person name="Henz S.R."/>
            <person name="Steffen J."/>
            <person name="Takuno S."/>
            <person name="Brandvain Y."/>
            <person name="Coop G."/>
            <person name="Andolfatto P."/>
            <person name="Hu T.T."/>
            <person name="Blanchette M."/>
            <person name="Clark R.M."/>
            <person name="Quesneville H."/>
            <person name="Nordborg M."/>
            <person name="Gaut B.S."/>
            <person name="Lysak M.A."/>
            <person name="Jenkins J."/>
            <person name="Grimwood J."/>
            <person name="Chapman J."/>
            <person name="Prochnik S."/>
            <person name="Shu S."/>
            <person name="Rokhsar D."/>
            <person name="Schmutz J."/>
            <person name="Weigel D."/>
            <person name="Wright S.I."/>
        </authorList>
    </citation>
    <scope>NUCLEOTIDE SEQUENCE [LARGE SCALE GENOMIC DNA]</scope>
    <source>
        <strain evidence="22">cv. Monte Gargano</strain>
    </source>
</reference>
<evidence type="ECO:0000256" key="3">
    <source>
        <dbReference type="ARBA" id="ARBA00022679"/>
    </source>
</evidence>
<accession>R0FEB4</accession>
<keyword evidence="12" id="KW-0675">Receptor</keyword>
<dbReference type="Pfam" id="PF07714">
    <property type="entry name" value="PK_Tyr_Ser-Thr"/>
    <property type="match status" value="1"/>
</dbReference>
<dbReference type="EMBL" id="KB870810">
    <property type="protein sequence ID" value="EOA20236.1"/>
    <property type="molecule type" value="Genomic_DNA"/>
</dbReference>
<dbReference type="PANTHER" id="PTHR27002:SF1000">
    <property type="entry name" value="BNAC01G14680D PROTEIN"/>
    <property type="match status" value="1"/>
</dbReference>
<keyword evidence="11 18" id="KW-0472">Membrane</keyword>
<evidence type="ECO:0000256" key="6">
    <source>
        <dbReference type="ARBA" id="ARBA00022737"/>
    </source>
</evidence>
<dbReference type="Gene3D" id="3.30.430.20">
    <property type="entry name" value="Gnk2 domain, C-X8-C-X2-C motif"/>
    <property type="match status" value="1"/>
</dbReference>
<keyword evidence="5" id="KW-0732">Signal</keyword>
<keyword evidence="2" id="KW-0723">Serine/threonine-protein kinase</keyword>
<dbReference type="SMART" id="SM00220">
    <property type="entry name" value="S_TKc"/>
    <property type="match status" value="1"/>
</dbReference>
<evidence type="ECO:0000256" key="12">
    <source>
        <dbReference type="ARBA" id="ARBA00023170"/>
    </source>
</evidence>
<evidence type="ECO:0000256" key="8">
    <source>
        <dbReference type="ARBA" id="ARBA00022777"/>
    </source>
</evidence>
<keyword evidence="10 18" id="KW-1133">Transmembrane helix</keyword>
<dbReference type="GO" id="GO:0005524">
    <property type="term" value="F:ATP binding"/>
    <property type="evidence" value="ECO:0007669"/>
    <property type="project" value="UniProtKB-UniRule"/>
</dbReference>
<comment type="catalytic activity">
    <reaction evidence="14">
        <text>L-seryl-[protein] + ATP = O-phospho-L-seryl-[protein] + ADP + H(+)</text>
        <dbReference type="Rhea" id="RHEA:17989"/>
        <dbReference type="Rhea" id="RHEA-COMP:9863"/>
        <dbReference type="Rhea" id="RHEA-COMP:11604"/>
        <dbReference type="ChEBI" id="CHEBI:15378"/>
        <dbReference type="ChEBI" id="CHEBI:29999"/>
        <dbReference type="ChEBI" id="CHEBI:30616"/>
        <dbReference type="ChEBI" id="CHEBI:83421"/>
        <dbReference type="ChEBI" id="CHEBI:456216"/>
    </reaction>
</comment>
<keyword evidence="6" id="KW-0677">Repeat</keyword>
<evidence type="ECO:0000256" key="15">
    <source>
        <dbReference type="ARBA" id="ARBA00047951"/>
    </source>
</evidence>
<evidence type="ECO:0000256" key="7">
    <source>
        <dbReference type="ARBA" id="ARBA00022741"/>
    </source>
</evidence>
<dbReference type="PANTHER" id="PTHR27002">
    <property type="entry name" value="RECEPTOR-LIKE SERINE/THREONINE-PROTEIN KINASE SD1-8"/>
    <property type="match status" value="1"/>
</dbReference>
<comment type="subcellular location">
    <subcellularLocation>
        <location evidence="1">Membrane</location>
        <topology evidence="1">Single-pass membrane protein</topology>
    </subcellularLocation>
</comment>
<dbReference type="Gene3D" id="1.10.510.10">
    <property type="entry name" value="Transferase(Phosphotransferase) domain 1"/>
    <property type="match status" value="1"/>
</dbReference>
<keyword evidence="13" id="KW-0325">Glycoprotein</keyword>
<dbReference type="CDD" id="cd14066">
    <property type="entry name" value="STKc_IRAK"/>
    <property type="match status" value="1"/>
</dbReference>
<dbReference type="Pfam" id="PF01657">
    <property type="entry name" value="Stress-antifung"/>
    <property type="match status" value="2"/>
</dbReference>
<feature type="domain" description="Gnk2-homologous" evidence="20">
    <location>
        <begin position="86"/>
        <end position="198"/>
    </location>
</feature>
<evidence type="ECO:0000256" key="13">
    <source>
        <dbReference type="ARBA" id="ARBA00023180"/>
    </source>
</evidence>
<keyword evidence="7 16" id="KW-0547">Nucleotide-binding</keyword>
<dbReference type="InterPro" id="IPR038408">
    <property type="entry name" value="GNK2_sf"/>
</dbReference>
<dbReference type="PROSITE" id="PS51473">
    <property type="entry name" value="GNK2"/>
    <property type="match status" value="1"/>
</dbReference>
<feature type="binding site" evidence="16">
    <location>
        <position position="327"/>
    </location>
    <ligand>
        <name>ATP</name>
        <dbReference type="ChEBI" id="CHEBI:30616"/>
    </ligand>
</feature>
<dbReference type="InterPro" id="IPR017441">
    <property type="entry name" value="Protein_kinase_ATP_BS"/>
</dbReference>
<dbReference type="FunFam" id="3.30.430.20:FF:000007">
    <property type="entry name" value="Cysteine-rich receptor-like protein kinase 11"/>
    <property type="match status" value="1"/>
</dbReference>
<keyword evidence="9 16" id="KW-0067">ATP-binding</keyword>
<dbReference type="InterPro" id="IPR002902">
    <property type="entry name" value="GNK2"/>
</dbReference>
<evidence type="ECO:0000256" key="9">
    <source>
        <dbReference type="ARBA" id="ARBA00022840"/>
    </source>
</evidence>
<evidence type="ECO:0000256" key="17">
    <source>
        <dbReference type="SAM" id="MobiDB-lite"/>
    </source>
</evidence>
<dbReference type="AlphaFoldDB" id="R0FEB4"/>
<comment type="catalytic activity">
    <reaction evidence="15">
        <text>L-threonyl-[protein] + ATP = O-phospho-L-threonyl-[protein] + ADP + H(+)</text>
        <dbReference type="Rhea" id="RHEA:46608"/>
        <dbReference type="Rhea" id="RHEA-COMP:11060"/>
        <dbReference type="Rhea" id="RHEA-COMP:11605"/>
        <dbReference type="ChEBI" id="CHEBI:15378"/>
        <dbReference type="ChEBI" id="CHEBI:30013"/>
        <dbReference type="ChEBI" id="CHEBI:30616"/>
        <dbReference type="ChEBI" id="CHEBI:61977"/>
        <dbReference type="ChEBI" id="CHEBI:456216"/>
    </reaction>
</comment>
<dbReference type="FunFam" id="1.10.510.10:FF:000129">
    <property type="entry name" value="cysteine-rich receptor-like protein kinase 10"/>
    <property type="match status" value="1"/>
</dbReference>
<evidence type="ECO:0000259" key="20">
    <source>
        <dbReference type="PROSITE" id="PS51473"/>
    </source>
</evidence>
<dbReference type="PROSITE" id="PS00107">
    <property type="entry name" value="PROTEIN_KINASE_ATP"/>
    <property type="match status" value="1"/>
</dbReference>
<evidence type="ECO:0000256" key="18">
    <source>
        <dbReference type="SAM" id="Phobius"/>
    </source>
</evidence>
<keyword evidence="3" id="KW-0808">Transferase</keyword>
<name>R0FEB4_9BRAS</name>
<evidence type="ECO:0000256" key="1">
    <source>
        <dbReference type="ARBA" id="ARBA00004167"/>
    </source>
</evidence>
<dbReference type="CDD" id="cd23509">
    <property type="entry name" value="Gnk2-like"/>
    <property type="match status" value="1"/>
</dbReference>
<gene>
    <name evidence="21" type="ORF">CARUB_v10000536mg</name>
</gene>
<dbReference type="InterPro" id="IPR011009">
    <property type="entry name" value="Kinase-like_dom_sf"/>
</dbReference>
<evidence type="ECO:0000313" key="21">
    <source>
        <dbReference type="EMBL" id="EOA20236.1"/>
    </source>
</evidence>
<dbReference type="InterPro" id="IPR001245">
    <property type="entry name" value="Ser-Thr/Tyr_kinase_cat_dom"/>
</dbReference>
<keyword evidence="22" id="KW-1185">Reference proteome</keyword>
<proteinExistence type="predicted"/>
<dbReference type="InterPro" id="IPR008271">
    <property type="entry name" value="Ser/Thr_kinase_AS"/>
</dbReference>